<evidence type="ECO:0000256" key="3">
    <source>
        <dbReference type="SAM" id="SignalP"/>
    </source>
</evidence>
<dbReference type="Proteomes" id="UP000325563">
    <property type="component" value="Chromosome"/>
</dbReference>
<keyword evidence="2" id="KW-0472">Membrane</keyword>
<feature type="transmembrane region" description="Helical" evidence="2">
    <location>
        <begin position="176"/>
        <end position="197"/>
    </location>
</feature>
<dbReference type="GeneID" id="95612165"/>
<keyword evidence="5" id="KW-1185">Reference proteome</keyword>
<dbReference type="RefSeq" id="WP_150528491.1">
    <property type="nucleotide sequence ID" value="NZ_BNBW01000014.1"/>
</dbReference>
<feature type="compositionally biased region" description="Low complexity" evidence="1">
    <location>
        <begin position="21"/>
        <end position="47"/>
    </location>
</feature>
<evidence type="ECO:0000313" key="4">
    <source>
        <dbReference type="EMBL" id="QEV46507.1"/>
    </source>
</evidence>
<keyword evidence="3" id="KW-0732">Signal</keyword>
<evidence type="ECO:0008006" key="6">
    <source>
        <dbReference type="Google" id="ProtNLM"/>
    </source>
</evidence>
<keyword evidence="2" id="KW-0812">Transmembrane</keyword>
<feature type="region of interest" description="Disordered" evidence="1">
    <location>
        <begin position="21"/>
        <end position="167"/>
    </location>
</feature>
<dbReference type="EMBL" id="CP023692">
    <property type="protein sequence ID" value="QEV46507.1"/>
    <property type="molecule type" value="Genomic_DNA"/>
</dbReference>
<feature type="compositionally biased region" description="Pro residues" evidence="1">
    <location>
        <begin position="145"/>
        <end position="161"/>
    </location>
</feature>
<reference evidence="4 5" key="1">
    <citation type="submission" date="2017-09" db="EMBL/GenBank/DDBJ databases">
        <authorList>
            <person name="Lee N."/>
            <person name="Cho B.-K."/>
        </authorList>
    </citation>
    <scope>NUCLEOTIDE SEQUENCE [LARGE SCALE GENOMIC DNA]</scope>
    <source>
        <strain evidence="4 5">ATCC 27476</strain>
    </source>
</reference>
<evidence type="ECO:0000313" key="5">
    <source>
        <dbReference type="Proteomes" id="UP000325563"/>
    </source>
</evidence>
<keyword evidence="2" id="KW-1133">Transmembrane helix</keyword>
<feature type="chain" id="PRO_5039223236" description="Tat pathway signal sequence domain protein" evidence="3">
    <location>
        <begin position="28"/>
        <end position="205"/>
    </location>
</feature>
<evidence type="ECO:0000256" key="1">
    <source>
        <dbReference type="SAM" id="MobiDB-lite"/>
    </source>
</evidence>
<name>A0A5J6J5R8_STRVI</name>
<proteinExistence type="predicted"/>
<gene>
    <name evidence="4" type="ORF">CP980_16615</name>
</gene>
<feature type="compositionally biased region" description="Basic and acidic residues" evidence="1">
    <location>
        <begin position="120"/>
        <end position="143"/>
    </location>
</feature>
<feature type="signal peptide" evidence="3">
    <location>
        <begin position="1"/>
        <end position="27"/>
    </location>
</feature>
<protein>
    <recommendedName>
        <fullName evidence="6">Tat pathway signal sequence domain protein</fullName>
    </recommendedName>
</protein>
<sequence length="205" mass="20974">MTQRLRAQRWLAGAAVAAAALSPAAPAASAASAPSVPYPARAPAAAPKADETDPGADPDPVADVPHEAYEELAGSVAGVGRERPGRPAAEPANPETVLAGRPLLPVRPHHRPATEAIPARPDRPGHPNRPNHPDHPDRPDRPADPASPRPVGQPPPSPPPVVTAIGTGPNERAADLAAHLLPLGTGFALMGLGLGYLGMRLRKGL</sequence>
<dbReference type="AlphaFoldDB" id="A0A5J6J5R8"/>
<evidence type="ECO:0000256" key="2">
    <source>
        <dbReference type="SAM" id="Phobius"/>
    </source>
</evidence>
<accession>A0A5J6J5R8</accession>
<organism evidence="4 5">
    <name type="scientific">Streptomyces vinaceus</name>
    <dbReference type="NCBI Taxonomy" id="1960"/>
    <lineage>
        <taxon>Bacteria</taxon>
        <taxon>Bacillati</taxon>
        <taxon>Actinomycetota</taxon>
        <taxon>Actinomycetes</taxon>
        <taxon>Kitasatosporales</taxon>
        <taxon>Streptomycetaceae</taxon>
        <taxon>Streptomyces</taxon>
    </lineage>
</organism>
<dbReference type="KEGG" id="svn:CP980_16615"/>